<dbReference type="InterPro" id="IPR053937">
    <property type="entry name" value="GOST_TM"/>
</dbReference>
<protein>
    <recommendedName>
        <fullName evidence="8">GOST seven transmembrane domain-containing protein</fullName>
    </recommendedName>
</protein>
<feature type="transmembrane region" description="Helical" evidence="6">
    <location>
        <begin position="225"/>
        <end position="245"/>
    </location>
</feature>
<feature type="transmembrane region" description="Helical" evidence="6">
    <location>
        <begin position="409"/>
        <end position="430"/>
    </location>
</feature>
<gene>
    <name evidence="9" type="primary">gb21630</name>
    <name evidence="9" type="ORF">PR202_gb21630</name>
</gene>
<comment type="caution">
    <text evidence="9">The sequence shown here is derived from an EMBL/GenBank/DDBJ whole genome shotgun (WGS) entry which is preliminary data.</text>
</comment>
<feature type="transmembrane region" description="Helical" evidence="6">
    <location>
        <begin position="366"/>
        <end position="388"/>
    </location>
</feature>
<accession>A0AAV5FBL0</accession>
<dbReference type="GO" id="GO:0005794">
    <property type="term" value="C:Golgi apparatus"/>
    <property type="evidence" value="ECO:0007669"/>
    <property type="project" value="TreeGrafter"/>
</dbReference>
<dbReference type="Proteomes" id="UP001054889">
    <property type="component" value="Unassembled WGS sequence"/>
</dbReference>
<comment type="subcellular location">
    <subcellularLocation>
        <location evidence="1">Membrane</location>
        <topology evidence="1">Multi-pass membrane protein</topology>
    </subcellularLocation>
</comment>
<keyword evidence="3 7" id="KW-0732">Signal</keyword>
<feature type="chain" id="PRO_5043641130" description="GOST seven transmembrane domain-containing protein" evidence="7">
    <location>
        <begin position="32"/>
        <end position="537"/>
    </location>
</feature>
<organism evidence="9 10">
    <name type="scientific">Eleusine coracana subsp. coracana</name>
    <dbReference type="NCBI Taxonomy" id="191504"/>
    <lineage>
        <taxon>Eukaryota</taxon>
        <taxon>Viridiplantae</taxon>
        <taxon>Streptophyta</taxon>
        <taxon>Embryophyta</taxon>
        <taxon>Tracheophyta</taxon>
        <taxon>Spermatophyta</taxon>
        <taxon>Magnoliopsida</taxon>
        <taxon>Liliopsida</taxon>
        <taxon>Poales</taxon>
        <taxon>Poaceae</taxon>
        <taxon>PACMAD clade</taxon>
        <taxon>Chloridoideae</taxon>
        <taxon>Cynodonteae</taxon>
        <taxon>Eleusininae</taxon>
        <taxon>Eleusine</taxon>
    </lineage>
</organism>
<evidence type="ECO:0000313" key="9">
    <source>
        <dbReference type="EMBL" id="GJN33069.1"/>
    </source>
</evidence>
<evidence type="ECO:0000313" key="10">
    <source>
        <dbReference type="Proteomes" id="UP001054889"/>
    </source>
</evidence>
<feature type="transmembrane region" description="Helical" evidence="6">
    <location>
        <begin position="257"/>
        <end position="277"/>
    </location>
</feature>
<dbReference type="Pfam" id="PF06814">
    <property type="entry name" value="GOST_TM"/>
    <property type="match status" value="1"/>
</dbReference>
<dbReference type="EMBL" id="BQKI01000084">
    <property type="protein sequence ID" value="GJN33069.1"/>
    <property type="molecule type" value="Genomic_DNA"/>
</dbReference>
<feature type="signal peptide" evidence="7">
    <location>
        <begin position="1"/>
        <end position="31"/>
    </location>
</feature>
<sequence>MAAMLRPSPRLAHLAAAAVLLSSWALLCADASVHDYAGERFVQDGNAFVLHGGSEGVYASAGAGAFIRYTGVMTRMFLDRYRFEKVAFKRTPPEEEDVNRTATVTAVIFESGDRDAVGGADVSGDRVLCCTPAMAERGDCTEGALVHRARRNGWPKVLTASFPPGGGHVAASFPDETVPISRTGMYTLLFVDCHAGGGSSHVAPANGKTIWKNARGYLPGRMAPLAPFYGLLSLASASLAAWWFARHARHWRHVAPLQGWAALLIALGMAESATWYFDLAELAAYGARPRGAALWAVTAGAARGAVSRVLALLVAMGHGVVRPAMAGLTARVVGLGAAFFVATEALEVVENVGTVSDHSVSLTRRLRLALPVAVLNAVFVYWIFSALSKTMSKLKARRMTLKLEMYRKFTNALIIGVALSLGWIAFEIHFKSTDEYNERWRAAWVIPAVWQLISFSLLCAVCLIWAPSHSSMRYAYSGEEECEEYRDDLDDKLPLIRPGPLSYVDSWTISVSPDNTKVILRTDSGVYAKAGDGDKRV</sequence>
<keyword evidence="10" id="KW-1185">Reference proteome</keyword>
<evidence type="ECO:0000256" key="1">
    <source>
        <dbReference type="ARBA" id="ARBA00004141"/>
    </source>
</evidence>
<evidence type="ECO:0000256" key="4">
    <source>
        <dbReference type="ARBA" id="ARBA00022989"/>
    </source>
</evidence>
<dbReference type="PANTHER" id="PTHR21229:SF20">
    <property type="entry name" value="OS07G0614600 PROTEIN"/>
    <property type="match status" value="1"/>
</dbReference>
<evidence type="ECO:0000256" key="2">
    <source>
        <dbReference type="ARBA" id="ARBA00022692"/>
    </source>
</evidence>
<evidence type="ECO:0000256" key="6">
    <source>
        <dbReference type="SAM" id="Phobius"/>
    </source>
</evidence>
<reference evidence="9" key="2">
    <citation type="submission" date="2021-12" db="EMBL/GenBank/DDBJ databases">
        <title>Resequencing data analysis of finger millet.</title>
        <authorList>
            <person name="Hatakeyama M."/>
            <person name="Aluri S."/>
            <person name="Balachadran M.T."/>
            <person name="Sivarajan S.R."/>
            <person name="Poveda L."/>
            <person name="Shimizu-Inatsugi R."/>
            <person name="Schlapbach R."/>
            <person name="Sreeman S.M."/>
            <person name="Shimizu K.K."/>
        </authorList>
    </citation>
    <scope>NUCLEOTIDE SEQUENCE</scope>
</reference>
<evidence type="ECO:0000256" key="5">
    <source>
        <dbReference type="ARBA" id="ARBA00023136"/>
    </source>
</evidence>
<evidence type="ECO:0000259" key="8">
    <source>
        <dbReference type="Pfam" id="PF06814"/>
    </source>
</evidence>
<keyword evidence="5 6" id="KW-0472">Membrane</keyword>
<dbReference type="AlphaFoldDB" id="A0AAV5FBL0"/>
<feature type="transmembrane region" description="Helical" evidence="6">
    <location>
        <begin position="442"/>
        <end position="466"/>
    </location>
</feature>
<feature type="domain" description="GOST seven transmembrane" evidence="8">
    <location>
        <begin position="224"/>
        <end position="471"/>
    </location>
</feature>
<feature type="transmembrane region" description="Helical" evidence="6">
    <location>
        <begin position="292"/>
        <end position="316"/>
    </location>
</feature>
<keyword evidence="2 6" id="KW-0812">Transmembrane</keyword>
<dbReference type="PANTHER" id="PTHR21229">
    <property type="entry name" value="LUNG SEVEN TRANSMEMBRANE RECEPTOR"/>
    <property type="match status" value="1"/>
</dbReference>
<dbReference type="InterPro" id="IPR009637">
    <property type="entry name" value="GPR107/GPR108-like"/>
</dbReference>
<proteinExistence type="predicted"/>
<keyword evidence="4 6" id="KW-1133">Transmembrane helix</keyword>
<dbReference type="GO" id="GO:0016020">
    <property type="term" value="C:membrane"/>
    <property type="evidence" value="ECO:0007669"/>
    <property type="project" value="UniProtKB-SubCell"/>
</dbReference>
<name>A0AAV5FBL0_ELECO</name>
<reference evidence="9" key="1">
    <citation type="journal article" date="2018" name="DNA Res.">
        <title>Multiple hybrid de novo genome assembly of finger millet, an orphan allotetraploid crop.</title>
        <authorList>
            <person name="Hatakeyama M."/>
            <person name="Aluri S."/>
            <person name="Balachadran M.T."/>
            <person name="Sivarajan S.R."/>
            <person name="Patrignani A."/>
            <person name="Gruter S."/>
            <person name="Poveda L."/>
            <person name="Shimizu-Inatsugi R."/>
            <person name="Baeten J."/>
            <person name="Francoijs K.J."/>
            <person name="Nataraja K.N."/>
            <person name="Reddy Y.A.N."/>
            <person name="Phadnis S."/>
            <person name="Ravikumar R.L."/>
            <person name="Schlapbach R."/>
            <person name="Sreeman S.M."/>
            <person name="Shimizu K.K."/>
        </authorList>
    </citation>
    <scope>NUCLEOTIDE SEQUENCE</scope>
</reference>
<evidence type="ECO:0000256" key="7">
    <source>
        <dbReference type="SAM" id="SignalP"/>
    </source>
</evidence>
<evidence type="ECO:0000256" key="3">
    <source>
        <dbReference type="ARBA" id="ARBA00022729"/>
    </source>
</evidence>
<feature type="transmembrane region" description="Helical" evidence="6">
    <location>
        <begin position="328"/>
        <end position="346"/>
    </location>
</feature>